<accession>A0A4R1F7Q6</accession>
<dbReference type="GO" id="GO:0004177">
    <property type="term" value="F:aminopeptidase activity"/>
    <property type="evidence" value="ECO:0007669"/>
    <property type="project" value="UniProtKB-KW"/>
</dbReference>
<dbReference type="Proteomes" id="UP000294887">
    <property type="component" value="Unassembled WGS sequence"/>
</dbReference>
<protein>
    <submittedName>
        <fullName evidence="2">Putative aminopeptidase</fullName>
    </submittedName>
</protein>
<sequence length="343" mass="40109">MSQTMKSAFNRILLIVLITFLSQLSSACSTVQYYAQGAKGHLALMSQRKPVKQVLVDKNVSDKRKQQLKEVLEIRQFAYDRLKLPQNNSYTSYVELKRKAVSWNVIANPKYSMSPVQTCFPFVGCVSYLVYFSPEAAKREAEKQKKLGRDTHIIESPAYSTLGVFDDPILSTMLSRSSSSTAEVIFHELAHQRLYRKNNSAFNEAFASAVGQEGTRLWLKEKHPEKLERYEQHLKKRWAFFNLLINTSSELKAWYSHNYEETVTEKGKRRIYQQLNEKYARLKQSWGGDKRFDKWFTQSPVNNAKLSAIGVYYKQVPEFSRQLKALNYDFGKFYRYYEKQEEH</sequence>
<proteinExistence type="predicted"/>
<dbReference type="InterPro" id="IPR014553">
    <property type="entry name" value="Aminopept"/>
</dbReference>
<keyword evidence="2" id="KW-0645">Protease</keyword>
<keyword evidence="1" id="KW-0732">Signal</keyword>
<organism evidence="2 3">
    <name type="scientific">Cocleimonas flava</name>
    <dbReference type="NCBI Taxonomy" id="634765"/>
    <lineage>
        <taxon>Bacteria</taxon>
        <taxon>Pseudomonadati</taxon>
        <taxon>Pseudomonadota</taxon>
        <taxon>Gammaproteobacteria</taxon>
        <taxon>Thiotrichales</taxon>
        <taxon>Thiotrichaceae</taxon>
        <taxon>Cocleimonas</taxon>
    </lineage>
</organism>
<evidence type="ECO:0000313" key="2">
    <source>
        <dbReference type="EMBL" id="TCJ88684.1"/>
    </source>
</evidence>
<dbReference type="PROSITE" id="PS51257">
    <property type="entry name" value="PROKAR_LIPOPROTEIN"/>
    <property type="match status" value="1"/>
</dbReference>
<name>A0A4R1F7Q6_9GAMM</name>
<keyword evidence="2" id="KW-0378">Hydrolase</keyword>
<dbReference type="RefSeq" id="WP_131904364.1">
    <property type="nucleotide sequence ID" value="NZ_BAAAFU010000008.1"/>
</dbReference>
<gene>
    <name evidence="2" type="ORF">EV695_0542</name>
</gene>
<dbReference type="AlphaFoldDB" id="A0A4R1F7Q6"/>
<evidence type="ECO:0000313" key="3">
    <source>
        <dbReference type="Proteomes" id="UP000294887"/>
    </source>
</evidence>
<keyword evidence="3" id="KW-1185">Reference proteome</keyword>
<comment type="caution">
    <text evidence="2">The sequence shown here is derived from an EMBL/GenBank/DDBJ whole genome shotgun (WGS) entry which is preliminary data.</text>
</comment>
<evidence type="ECO:0000256" key="1">
    <source>
        <dbReference type="SAM" id="SignalP"/>
    </source>
</evidence>
<dbReference type="Pfam" id="PF10023">
    <property type="entry name" value="Aminopep"/>
    <property type="match status" value="1"/>
</dbReference>
<dbReference type="EMBL" id="SMFQ01000002">
    <property type="protein sequence ID" value="TCJ88684.1"/>
    <property type="molecule type" value="Genomic_DNA"/>
</dbReference>
<dbReference type="PIRSF" id="PIRSF029285">
    <property type="entry name" value="Aminopept"/>
    <property type="match status" value="1"/>
</dbReference>
<dbReference type="OrthoDB" id="357991at2"/>
<keyword evidence="2" id="KW-0031">Aminopeptidase</keyword>
<feature type="signal peptide" evidence="1">
    <location>
        <begin position="1"/>
        <end position="27"/>
    </location>
</feature>
<reference evidence="2 3" key="1">
    <citation type="submission" date="2019-03" db="EMBL/GenBank/DDBJ databases">
        <title>Genomic Encyclopedia of Type Strains, Phase IV (KMG-IV): sequencing the most valuable type-strain genomes for metagenomic binning, comparative biology and taxonomic classification.</title>
        <authorList>
            <person name="Goeker M."/>
        </authorList>
    </citation>
    <scope>NUCLEOTIDE SEQUENCE [LARGE SCALE GENOMIC DNA]</scope>
    <source>
        <strain evidence="2 3">DSM 24830</strain>
    </source>
</reference>
<feature type="chain" id="PRO_5020591068" evidence="1">
    <location>
        <begin position="28"/>
        <end position="343"/>
    </location>
</feature>